<proteinExistence type="predicted"/>
<evidence type="ECO:0000313" key="1">
    <source>
        <dbReference type="EMBL" id="GGI65157.1"/>
    </source>
</evidence>
<dbReference type="EMBL" id="BMDT01000002">
    <property type="protein sequence ID" value="GGI65157.1"/>
    <property type="molecule type" value="Genomic_DNA"/>
</dbReference>
<comment type="caution">
    <text evidence="1">The sequence shown here is derived from an EMBL/GenBank/DDBJ whole genome shotgun (WGS) entry which is preliminary data.</text>
</comment>
<dbReference type="AlphaFoldDB" id="A0A917JFJ3"/>
<dbReference type="Proteomes" id="UP000622610">
    <property type="component" value="Unassembled WGS sequence"/>
</dbReference>
<keyword evidence="2" id="KW-1185">Reference proteome</keyword>
<reference evidence="1" key="2">
    <citation type="submission" date="2020-09" db="EMBL/GenBank/DDBJ databases">
        <authorList>
            <person name="Sun Q."/>
            <person name="Sedlacek I."/>
        </authorList>
    </citation>
    <scope>NUCLEOTIDE SEQUENCE</scope>
    <source>
        <strain evidence="1">CCM 8433</strain>
    </source>
</reference>
<organism evidence="1 2">
    <name type="scientific">Enterococcus alcedinis</name>
    <dbReference type="NCBI Taxonomy" id="1274384"/>
    <lineage>
        <taxon>Bacteria</taxon>
        <taxon>Bacillati</taxon>
        <taxon>Bacillota</taxon>
        <taxon>Bacilli</taxon>
        <taxon>Lactobacillales</taxon>
        <taxon>Enterococcaceae</taxon>
        <taxon>Enterococcus</taxon>
    </lineage>
</organism>
<gene>
    <name evidence="1" type="ORF">GCM10011482_08110</name>
</gene>
<reference evidence="1" key="1">
    <citation type="journal article" date="2014" name="Int. J. Syst. Evol. Microbiol.">
        <title>Complete genome sequence of Corynebacterium casei LMG S-19264T (=DSM 44701T), isolated from a smear-ripened cheese.</title>
        <authorList>
            <consortium name="US DOE Joint Genome Institute (JGI-PGF)"/>
            <person name="Walter F."/>
            <person name="Albersmeier A."/>
            <person name="Kalinowski J."/>
            <person name="Ruckert C."/>
        </authorList>
    </citation>
    <scope>NUCLEOTIDE SEQUENCE</scope>
    <source>
        <strain evidence="1">CCM 8433</strain>
    </source>
</reference>
<sequence>MKIEKQLFDQHGVELFKVYHKGYILPLENIQKGIAIHEIEEIWLEEYPYLSYPIFTQEPPVDEISKFTNEEQRCMVVISPIQISQKEVKLGAYGLNQLFYYSPFEEPDAILRINMPHSITDVIQVPVLKIRLKNQRIYPVFPEGNSIGCEEEGLFLREGEKYAPAIELDNRPMQIKQILEAFGVETVKPQ</sequence>
<name>A0A917JFJ3_9ENTE</name>
<accession>A0A917JFJ3</accession>
<evidence type="ECO:0000313" key="2">
    <source>
        <dbReference type="Proteomes" id="UP000622610"/>
    </source>
</evidence>
<protein>
    <submittedName>
        <fullName evidence="1">Uncharacterized protein</fullName>
    </submittedName>
</protein>